<keyword evidence="6" id="KW-1185">Reference proteome</keyword>
<evidence type="ECO:0000256" key="4">
    <source>
        <dbReference type="SAM" id="SignalP"/>
    </source>
</evidence>
<evidence type="ECO:0000313" key="5">
    <source>
        <dbReference type="EMBL" id="KPU74031.1"/>
    </source>
</evidence>
<feature type="signal peptide" evidence="4">
    <location>
        <begin position="1"/>
        <end position="16"/>
    </location>
</feature>
<dbReference type="GeneID" id="6498687"/>
<reference evidence="5 6" key="1">
    <citation type="journal article" date="2007" name="Nature">
        <title>Evolution of genes and genomes on the Drosophila phylogeny.</title>
        <authorList>
            <consortium name="Drosophila 12 Genomes Consortium"/>
            <person name="Clark A.G."/>
            <person name="Eisen M.B."/>
            <person name="Smith D.R."/>
            <person name="Bergman C.M."/>
            <person name="Oliver B."/>
            <person name="Markow T.A."/>
            <person name="Kaufman T.C."/>
            <person name="Kellis M."/>
            <person name="Gelbart W."/>
            <person name="Iyer V.N."/>
            <person name="Pollard D.A."/>
            <person name="Sackton T.B."/>
            <person name="Larracuente A.M."/>
            <person name="Singh N.D."/>
            <person name="Abad J.P."/>
            <person name="Abt D.N."/>
            <person name="Adryan B."/>
            <person name="Aguade M."/>
            <person name="Akashi H."/>
            <person name="Anderson W.W."/>
            <person name="Aquadro C.F."/>
            <person name="Ardell D.H."/>
            <person name="Arguello R."/>
            <person name="Artieri C.G."/>
            <person name="Barbash D.A."/>
            <person name="Barker D."/>
            <person name="Barsanti P."/>
            <person name="Batterham P."/>
            <person name="Batzoglou S."/>
            <person name="Begun D."/>
            <person name="Bhutkar A."/>
            <person name="Blanco E."/>
            <person name="Bosak S.A."/>
            <person name="Bradley R.K."/>
            <person name="Brand A.D."/>
            <person name="Brent M.R."/>
            <person name="Brooks A.N."/>
            <person name="Brown R.H."/>
            <person name="Butlin R.K."/>
            <person name="Caggese C."/>
            <person name="Calvi B.R."/>
            <person name="Bernardo de Carvalho A."/>
            <person name="Caspi A."/>
            <person name="Castrezana S."/>
            <person name="Celniker S.E."/>
            <person name="Chang J.L."/>
            <person name="Chapple C."/>
            <person name="Chatterji S."/>
            <person name="Chinwalla A."/>
            <person name="Civetta A."/>
            <person name="Clifton S.W."/>
            <person name="Comeron J.M."/>
            <person name="Costello J.C."/>
            <person name="Coyne J.A."/>
            <person name="Daub J."/>
            <person name="David R.G."/>
            <person name="Delcher A.L."/>
            <person name="Delehaunty K."/>
            <person name="Do C.B."/>
            <person name="Ebling H."/>
            <person name="Edwards K."/>
            <person name="Eickbush T."/>
            <person name="Evans J.D."/>
            <person name="Filipski A."/>
            <person name="Findeiss S."/>
            <person name="Freyhult E."/>
            <person name="Fulton L."/>
            <person name="Fulton R."/>
            <person name="Garcia A.C."/>
            <person name="Gardiner A."/>
            <person name="Garfield D.A."/>
            <person name="Garvin B.E."/>
            <person name="Gibson G."/>
            <person name="Gilbert D."/>
            <person name="Gnerre S."/>
            <person name="Godfrey J."/>
            <person name="Good R."/>
            <person name="Gotea V."/>
            <person name="Gravely B."/>
            <person name="Greenberg A.J."/>
            <person name="Griffiths-Jones S."/>
            <person name="Gross S."/>
            <person name="Guigo R."/>
            <person name="Gustafson E.A."/>
            <person name="Haerty W."/>
            <person name="Hahn M.W."/>
            <person name="Halligan D.L."/>
            <person name="Halpern A.L."/>
            <person name="Halter G.M."/>
            <person name="Han M.V."/>
            <person name="Heger A."/>
            <person name="Hillier L."/>
            <person name="Hinrichs A.S."/>
            <person name="Holmes I."/>
            <person name="Hoskins R.A."/>
            <person name="Hubisz M.J."/>
            <person name="Hultmark D."/>
            <person name="Huntley M.A."/>
            <person name="Jaffe D.B."/>
            <person name="Jagadeeshan S."/>
            <person name="Jeck W.R."/>
            <person name="Johnson J."/>
            <person name="Jones C.D."/>
            <person name="Jordan W.C."/>
            <person name="Karpen G.H."/>
            <person name="Kataoka E."/>
            <person name="Keightley P.D."/>
            <person name="Kheradpour P."/>
            <person name="Kirkness E.F."/>
            <person name="Koerich L.B."/>
            <person name="Kristiansen K."/>
            <person name="Kudrna D."/>
            <person name="Kulathinal R.J."/>
            <person name="Kumar S."/>
            <person name="Kwok R."/>
            <person name="Lander E."/>
            <person name="Langley C.H."/>
            <person name="Lapoint R."/>
            <person name="Lazzaro B.P."/>
            <person name="Lee S.J."/>
            <person name="Levesque L."/>
            <person name="Li R."/>
            <person name="Lin C.F."/>
            <person name="Lin M.F."/>
            <person name="Lindblad-Toh K."/>
            <person name="Llopart A."/>
            <person name="Long M."/>
            <person name="Low L."/>
            <person name="Lozovsky E."/>
            <person name="Lu J."/>
            <person name="Luo M."/>
            <person name="Machado C.A."/>
            <person name="Makalowski W."/>
            <person name="Marzo M."/>
            <person name="Matsuda M."/>
            <person name="Matzkin L."/>
            <person name="McAllister B."/>
            <person name="McBride C.S."/>
            <person name="McKernan B."/>
            <person name="McKernan K."/>
            <person name="Mendez-Lago M."/>
            <person name="Minx P."/>
            <person name="Mollenhauer M.U."/>
            <person name="Montooth K."/>
            <person name="Mount S.M."/>
            <person name="Mu X."/>
            <person name="Myers E."/>
            <person name="Negre B."/>
            <person name="Newfeld S."/>
            <person name="Nielsen R."/>
            <person name="Noor M.A."/>
            <person name="O'Grady P."/>
            <person name="Pachter L."/>
            <person name="Papaceit M."/>
            <person name="Parisi M.J."/>
            <person name="Parisi M."/>
            <person name="Parts L."/>
            <person name="Pedersen J.S."/>
            <person name="Pesole G."/>
            <person name="Phillippy A.M."/>
            <person name="Ponting C.P."/>
            <person name="Pop M."/>
            <person name="Porcelli D."/>
            <person name="Powell J.R."/>
            <person name="Prohaska S."/>
            <person name="Pruitt K."/>
            <person name="Puig M."/>
            <person name="Quesneville H."/>
            <person name="Ram K.R."/>
            <person name="Rand D."/>
            <person name="Rasmussen M.D."/>
            <person name="Reed L.K."/>
            <person name="Reenan R."/>
            <person name="Reily A."/>
            <person name="Remington K.A."/>
            <person name="Rieger T.T."/>
            <person name="Ritchie M.G."/>
            <person name="Robin C."/>
            <person name="Rogers Y.H."/>
            <person name="Rohde C."/>
            <person name="Rozas J."/>
            <person name="Rubenfield M.J."/>
            <person name="Ruiz A."/>
            <person name="Russo S."/>
            <person name="Salzberg S.L."/>
            <person name="Sanchez-Gracia A."/>
            <person name="Saranga D.J."/>
            <person name="Sato H."/>
            <person name="Schaeffer S.W."/>
            <person name="Schatz M.C."/>
            <person name="Schlenke T."/>
            <person name="Schwartz R."/>
            <person name="Segarra C."/>
            <person name="Singh R.S."/>
            <person name="Sirot L."/>
            <person name="Sirota M."/>
            <person name="Sisneros N.B."/>
            <person name="Smith C.D."/>
            <person name="Smith T.F."/>
            <person name="Spieth J."/>
            <person name="Stage D.E."/>
            <person name="Stark A."/>
            <person name="Stephan W."/>
            <person name="Strausberg R.L."/>
            <person name="Strempel S."/>
            <person name="Sturgill D."/>
            <person name="Sutton G."/>
            <person name="Sutton G.G."/>
            <person name="Tao W."/>
            <person name="Teichmann S."/>
            <person name="Tobari Y.N."/>
            <person name="Tomimura Y."/>
            <person name="Tsolas J.M."/>
            <person name="Valente V.L."/>
            <person name="Venter E."/>
            <person name="Venter J.C."/>
            <person name="Vicario S."/>
            <person name="Vieira F.G."/>
            <person name="Vilella A.J."/>
            <person name="Villasante A."/>
            <person name="Walenz B."/>
            <person name="Wang J."/>
            <person name="Wasserman M."/>
            <person name="Watts T."/>
            <person name="Wilson D."/>
            <person name="Wilson R.K."/>
            <person name="Wing R.A."/>
            <person name="Wolfner M.F."/>
            <person name="Wong A."/>
            <person name="Wong G.K."/>
            <person name="Wu C.I."/>
            <person name="Wu G."/>
            <person name="Yamamoto D."/>
            <person name="Yang H.P."/>
            <person name="Yang S.P."/>
            <person name="Yorke J.A."/>
            <person name="Yoshida K."/>
            <person name="Zdobnov E."/>
            <person name="Zhang P."/>
            <person name="Zhang Y."/>
            <person name="Zimin A.V."/>
            <person name="Baldwin J."/>
            <person name="Abdouelleil A."/>
            <person name="Abdulkadir J."/>
            <person name="Abebe A."/>
            <person name="Abera B."/>
            <person name="Abreu J."/>
            <person name="Acer S.C."/>
            <person name="Aftuck L."/>
            <person name="Alexander A."/>
            <person name="An P."/>
            <person name="Anderson E."/>
            <person name="Anderson S."/>
            <person name="Arachi H."/>
            <person name="Azer M."/>
            <person name="Bachantsang P."/>
            <person name="Barry A."/>
            <person name="Bayul T."/>
            <person name="Berlin A."/>
            <person name="Bessette D."/>
            <person name="Bloom T."/>
            <person name="Blye J."/>
            <person name="Boguslavskiy L."/>
            <person name="Bonnet C."/>
            <person name="Boukhgalter B."/>
            <person name="Bourzgui I."/>
            <person name="Brown A."/>
            <person name="Cahill P."/>
            <person name="Channer S."/>
            <person name="Cheshatsang Y."/>
            <person name="Chuda L."/>
            <person name="Citroen M."/>
            <person name="Collymore A."/>
            <person name="Cooke P."/>
            <person name="Costello M."/>
            <person name="D'Aco K."/>
            <person name="Daza R."/>
            <person name="De Haan G."/>
            <person name="DeGray S."/>
            <person name="DeMaso C."/>
            <person name="Dhargay N."/>
            <person name="Dooley K."/>
            <person name="Dooley E."/>
            <person name="Doricent M."/>
            <person name="Dorje P."/>
            <person name="Dorjee K."/>
            <person name="Dupes A."/>
            <person name="Elong R."/>
            <person name="Falk J."/>
            <person name="Farina A."/>
            <person name="Faro S."/>
            <person name="Ferguson D."/>
            <person name="Fisher S."/>
            <person name="Foley C.D."/>
            <person name="Franke A."/>
            <person name="Friedrich D."/>
            <person name="Gadbois L."/>
            <person name="Gearin G."/>
            <person name="Gearin C.R."/>
            <person name="Giannoukos G."/>
            <person name="Goode T."/>
            <person name="Graham J."/>
            <person name="Grandbois E."/>
            <person name="Grewal S."/>
            <person name="Gyaltsen K."/>
            <person name="Hafez N."/>
            <person name="Hagos B."/>
            <person name="Hall J."/>
            <person name="Henson C."/>
            <person name="Hollinger A."/>
            <person name="Honan T."/>
            <person name="Huard M.D."/>
            <person name="Hughes L."/>
            <person name="Hurhula B."/>
            <person name="Husby M.E."/>
            <person name="Kamat A."/>
            <person name="Kanga B."/>
            <person name="Kashin S."/>
            <person name="Khazanovich D."/>
            <person name="Kisner P."/>
            <person name="Lance K."/>
            <person name="Lara M."/>
            <person name="Lee W."/>
            <person name="Lennon N."/>
            <person name="Letendre F."/>
            <person name="LeVine R."/>
            <person name="Lipovsky A."/>
            <person name="Liu X."/>
            <person name="Liu J."/>
            <person name="Liu S."/>
            <person name="Lokyitsang T."/>
            <person name="Lokyitsang Y."/>
            <person name="Lubonja R."/>
            <person name="Lui A."/>
            <person name="MacDonald P."/>
            <person name="Magnisalis V."/>
            <person name="Maru K."/>
            <person name="Matthews C."/>
            <person name="McCusker W."/>
            <person name="McDonough S."/>
            <person name="Mehta T."/>
            <person name="Meldrim J."/>
            <person name="Meneus L."/>
            <person name="Mihai O."/>
            <person name="Mihalev A."/>
            <person name="Mihova T."/>
            <person name="Mittelman R."/>
            <person name="Mlenga V."/>
            <person name="Montmayeur A."/>
            <person name="Mulrain L."/>
            <person name="Navidi A."/>
            <person name="Naylor J."/>
            <person name="Negash T."/>
            <person name="Nguyen T."/>
            <person name="Nguyen N."/>
            <person name="Nicol R."/>
            <person name="Norbu C."/>
            <person name="Norbu N."/>
            <person name="Novod N."/>
            <person name="O'Neill B."/>
            <person name="Osman S."/>
            <person name="Markiewicz E."/>
            <person name="Oyono O.L."/>
            <person name="Patti C."/>
            <person name="Phunkhang P."/>
            <person name="Pierre F."/>
            <person name="Priest M."/>
            <person name="Raghuraman S."/>
            <person name="Rege F."/>
            <person name="Reyes R."/>
            <person name="Rise C."/>
            <person name="Rogov P."/>
            <person name="Ross K."/>
            <person name="Ryan E."/>
            <person name="Settipalli S."/>
            <person name="Shea T."/>
            <person name="Sherpa N."/>
            <person name="Shi L."/>
            <person name="Shih D."/>
            <person name="Sparrow T."/>
            <person name="Spaulding J."/>
            <person name="Stalker J."/>
            <person name="Stange-Thomann N."/>
            <person name="Stavropoulos S."/>
            <person name="Stone C."/>
            <person name="Strader C."/>
            <person name="Tesfaye S."/>
            <person name="Thomson T."/>
            <person name="Thoulutsang Y."/>
            <person name="Thoulutsang D."/>
            <person name="Topham K."/>
            <person name="Topping I."/>
            <person name="Tsamla T."/>
            <person name="Vassiliev H."/>
            <person name="Vo A."/>
            <person name="Wangchuk T."/>
            <person name="Wangdi T."/>
            <person name="Weiand M."/>
            <person name="Wilkinson J."/>
            <person name="Wilson A."/>
            <person name="Yadav S."/>
            <person name="Young G."/>
            <person name="Yu Q."/>
            <person name="Zembek L."/>
            <person name="Zhong D."/>
            <person name="Zimmer A."/>
            <person name="Zwirko Z."/>
            <person name="Jaffe D.B."/>
            <person name="Alvarez P."/>
            <person name="Brockman W."/>
            <person name="Butler J."/>
            <person name="Chin C."/>
            <person name="Gnerre S."/>
            <person name="Grabherr M."/>
            <person name="Kleber M."/>
            <person name="Mauceli E."/>
            <person name="MacCallum I."/>
        </authorList>
    </citation>
    <scope>NUCLEOTIDE SEQUENCE [LARGE SCALE GENOMIC DNA]</scope>
    <source>
        <strain evidence="6">Tucson 14024-0371.13</strain>
    </source>
</reference>
<dbReference type="SUPFAM" id="SSF52058">
    <property type="entry name" value="L domain-like"/>
    <property type="match status" value="1"/>
</dbReference>
<dbReference type="Proteomes" id="UP000007801">
    <property type="component" value="Unassembled WGS sequence"/>
</dbReference>
<evidence type="ECO:0000256" key="3">
    <source>
        <dbReference type="ARBA" id="ARBA00022737"/>
    </source>
</evidence>
<keyword evidence="3" id="KW-0677">Repeat</keyword>
<dbReference type="SMART" id="SM00369">
    <property type="entry name" value="LRR_TYP"/>
    <property type="match status" value="3"/>
</dbReference>
<organism evidence="5 6">
    <name type="scientific">Drosophila ananassae</name>
    <name type="common">Fruit fly</name>
    <dbReference type="NCBI Taxonomy" id="7217"/>
    <lineage>
        <taxon>Eukaryota</taxon>
        <taxon>Metazoa</taxon>
        <taxon>Ecdysozoa</taxon>
        <taxon>Arthropoda</taxon>
        <taxon>Hexapoda</taxon>
        <taxon>Insecta</taxon>
        <taxon>Pterygota</taxon>
        <taxon>Neoptera</taxon>
        <taxon>Endopterygota</taxon>
        <taxon>Diptera</taxon>
        <taxon>Brachycera</taxon>
        <taxon>Muscomorpha</taxon>
        <taxon>Ephydroidea</taxon>
        <taxon>Drosophilidae</taxon>
        <taxon>Drosophila</taxon>
        <taxon>Sophophora</taxon>
    </lineage>
</organism>
<dbReference type="GO" id="GO:0031012">
    <property type="term" value="C:extracellular matrix"/>
    <property type="evidence" value="ECO:0007669"/>
    <property type="project" value="TreeGrafter"/>
</dbReference>
<dbReference type="PANTHER" id="PTHR24373:SF370">
    <property type="entry name" value="FISH-LIPS, ISOFORM E"/>
    <property type="match status" value="1"/>
</dbReference>
<evidence type="ECO:0000256" key="2">
    <source>
        <dbReference type="ARBA" id="ARBA00022729"/>
    </source>
</evidence>
<dbReference type="InterPro" id="IPR003591">
    <property type="entry name" value="Leu-rich_rpt_typical-subtyp"/>
</dbReference>
<dbReference type="GO" id="GO:0005615">
    <property type="term" value="C:extracellular space"/>
    <property type="evidence" value="ECO:0007669"/>
    <property type="project" value="TreeGrafter"/>
</dbReference>
<feature type="chain" id="PRO_5006153966" evidence="4">
    <location>
        <begin position="17"/>
        <end position="449"/>
    </location>
</feature>
<evidence type="ECO:0000313" key="6">
    <source>
        <dbReference type="Proteomes" id="UP000007801"/>
    </source>
</evidence>
<gene>
    <name evidence="5" type="primary">Dana\GF15883</name>
    <name evidence="5" type="synonym">dana_GLEANR_16645</name>
    <name evidence="5" type="ORF">GF15883</name>
</gene>
<dbReference type="AlphaFoldDB" id="A0A0P8XGU9"/>
<dbReference type="EMBL" id="CH902620">
    <property type="protein sequence ID" value="KPU74031.1"/>
    <property type="molecule type" value="Genomic_DNA"/>
</dbReference>
<name>A0A0P8XGU9_DROAN</name>
<sequence>MLPVLLLLAVIAPSWQKNATTVSTISYVTKAGCEALIKDSNLCECQDQEIKCDNLQLHSNNEQLYGISCSIFDARGYGYIPPLKAGNIGPLNIQNCAIPNAESVKYLISKLGIYNYTELEILNYFDPKKTDRGEVLQQYYSDHENLKKVSIIGFKSTLPANFLQRLPALKHLSLKGSSDLPPTILHPLGNLTHLNIVIKNLGKVSGQILAKQSKLRHLMIDCDAKNSSVEMSAFGPKEFWHMAELQSVEIFNCGDNVPTELFWKSEQLAYLGIRSNISYISREFLKAQKNLLTLRLERNNIARLPDQLFHNTPLMLEIHLAYNNLDRIQNGLFDKLKNLQVLNLEHNPITTIAPNAFVPIPTAHIYVGKLFNLAKTNAVWARSTNATICEEEFIYGVCMYCKRDEYLDHFSETENCNKPTPKAKDVLARKAYENQLKVMSEHVWKRSKN</sequence>
<proteinExistence type="predicted"/>
<dbReference type="PANTHER" id="PTHR24373">
    <property type="entry name" value="SLIT RELATED LEUCINE-RICH REPEAT NEURONAL PROTEIN"/>
    <property type="match status" value="1"/>
</dbReference>
<dbReference type="InterPro" id="IPR032675">
    <property type="entry name" value="LRR_dom_sf"/>
</dbReference>
<evidence type="ECO:0000256" key="1">
    <source>
        <dbReference type="ARBA" id="ARBA00022614"/>
    </source>
</evidence>
<dbReference type="KEGG" id="dan:6498687"/>
<dbReference type="InterPro" id="IPR001611">
    <property type="entry name" value="Leu-rich_rpt"/>
</dbReference>
<dbReference type="Pfam" id="PF13855">
    <property type="entry name" value="LRR_8"/>
    <property type="match status" value="1"/>
</dbReference>
<dbReference type="PROSITE" id="PS51450">
    <property type="entry name" value="LRR"/>
    <property type="match status" value="1"/>
</dbReference>
<keyword evidence="2 4" id="KW-0732">Signal</keyword>
<dbReference type="OrthoDB" id="2013775at2759"/>
<dbReference type="Gene3D" id="3.80.10.10">
    <property type="entry name" value="Ribonuclease Inhibitor"/>
    <property type="match status" value="1"/>
</dbReference>
<dbReference type="SMR" id="A0A0P8XGU9"/>
<accession>A0A0P8XGU9</accession>
<dbReference type="InterPro" id="IPR050328">
    <property type="entry name" value="Dev_Immune_Receptor"/>
</dbReference>
<protein>
    <submittedName>
        <fullName evidence="5">Uncharacterized protein, isoform B</fullName>
    </submittedName>
</protein>
<keyword evidence="1" id="KW-0433">Leucine-rich repeat</keyword>